<evidence type="ECO:0000313" key="4">
    <source>
        <dbReference type="Proteomes" id="UP001058974"/>
    </source>
</evidence>
<reference evidence="3 4" key="1">
    <citation type="journal article" date="2022" name="Nat. Genet.">
        <title>Improved pea reference genome and pan-genome highlight genomic features and evolutionary characteristics.</title>
        <authorList>
            <person name="Yang T."/>
            <person name="Liu R."/>
            <person name="Luo Y."/>
            <person name="Hu S."/>
            <person name="Wang D."/>
            <person name="Wang C."/>
            <person name="Pandey M.K."/>
            <person name="Ge S."/>
            <person name="Xu Q."/>
            <person name="Li N."/>
            <person name="Li G."/>
            <person name="Huang Y."/>
            <person name="Saxena R.K."/>
            <person name="Ji Y."/>
            <person name="Li M."/>
            <person name="Yan X."/>
            <person name="He Y."/>
            <person name="Liu Y."/>
            <person name="Wang X."/>
            <person name="Xiang C."/>
            <person name="Varshney R.K."/>
            <person name="Ding H."/>
            <person name="Gao S."/>
            <person name="Zong X."/>
        </authorList>
    </citation>
    <scope>NUCLEOTIDE SEQUENCE [LARGE SCALE GENOMIC DNA]</scope>
    <source>
        <strain evidence="3 4">cv. Zhongwan 6</strain>
    </source>
</reference>
<feature type="coiled-coil region" evidence="1">
    <location>
        <begin position="122"/>
        <end position="149"/>
    </location>
</feature>
<feature type="compositionally biased region" description="Low complexity" evidence="2">
    <location>
        <begin position="90"/>
        <end position="101"/>
    </location>
</feature>
<sequence length="151" mass="16814">MKKGIQTNPGVITKHACHTREICWKFNGKPNNWKKQNGNEGCALHANNSDQGHKLSSTQISFTLEQIDQGESPTPPETHPGLEYHPSPPSDVSSSSSSVGSLDRRNVDYELNTLRREVIALCRAIQDQIDKAAEQIDHLFQEVQSLRRALG</sequence>
<organism evidence="3 4">
    <name type="scientific">Pisum sativum</name>
    <name type="common">Garden pea</name>
    <name type="synonym">Lathyrus oleraceus</name>
    <dbReference type="NCBI Taxonomy" id="3888"/>
    <lineage>
        <taxon>Eukaryota</taxon>
        <taxon>Viridiplantae</taxon>
        <taxon>Streptophyta</taxon>
        <taxon>Embryophyta</taxon>
        <taxon>Tracheophyta</taxon>
        <taxon>Spermatophyta</taxon>
        <taxon>Magnoliopsida</taxon>
        <taxon>eudicotyledons</taxon>
        <taxon>Gunneridae</taxon>
        <taxon>Pentapetalae</taxon>
        <taxon>rosids</taxon>
        <taxon>fabids</taxon>
        <taxon>Fabales</taxon>
        <taxon>Fabaceae</taxon>
        <taxon>Papilionoideae</taxon>
        <taxon>50 kb inversion clade</taxon>
        <taxon>NPAAA clade</taxon>
        <taxon>Hologalegina</taxon>
        <taxon>IRL clade</taxon>
        <taxon>Fabeae</taxon>
        <taxon>Lathyrus</taxon>
    </lineage>
</organism>
<dbReference type="AlphaFoldDB" id="A0A9D4VPY7"/>
<gene>
    <name evidence="3" type="ORF">KIW84_073723</name>
</gene>
<accession>A0A9D4VPY7</accession>
<feature type="region of interest" description="Disordered" evidence="2">
    <location>
        <begin position="66"/>
        <end position="102"/>
    </location>
</feature>
<proteinExistence type="predicted"/>
<keyword evidence="4" id="KW-1185">Reference proteome</keyword>
<dbReference type="Proteomes" id="UP001058974">
    <property type="component" value="Chromosome 7"/>
</dbReference>
<dbReference type="Gramene" id="Psat07G0372300-T1">
    <property type="protein sequence ID" value="KAI5387732.1"/>
    <property type="gene ID" value="KIW84_073723"/>
</dbReference>
<name>A0A9D4VPY7_PEA</name>
<comment type="caution">
    <text evidence="3">The sequence shown here is derived from an EMBL/GenBank/DDBJ whole genome shotgun (WGS) entry which is preliminary data.</text>
</comment>
<dbReference type="EMBL" id="JAMSHJ010000007">
    <property type="protein sequence ID" value="KAI5387732.1"/>
    <property type="molecule type" value="Genomic_DNA"/>
</dbReference>
<evidence type="ECO:0000256" key="2">
    <source>
        <dbReference type="SAM" id="MobiDB-lite"/>
    </source>
</evidence>
<evidence type="ECO:0000313" key="3">
    <source>
        <dbReference type="EMBL" id="KAI5387732.1"/>
    </source>
</evidence>
<protein>
    <submittedName>
        <fullName evidence="3">Uncharacterized protein</fullName>
    </submittedName>
</protein>
<keyword evidence="1" id="KW-0175">Coiled coil</keyword>
<evidence type="ECO:0000256" key="1">
    <source>
        <dbReference type="SAM" id="Coils"/>
    </source>
</evidence>